<dbReference type="Proteomes" id="UP000187283">
    <property type="component" value="Unassembled WGS sequence"/>
</dbReference>
<keyword evidence="3" id="KW-1185">Reference proteome</keyword>
<evidence type="ECO:0000313" key="2">
    <source>
        <dbReference type="EMBL" id="OMJ12827.1"/>
    </source>
</evidence>
<keyword evidence="1" id="KW-0472">Membrane</keyword>
<dbReference type="STRING" id="133412.A0A1R1XDX8"/>
<keyword evidence="1" id="KW-1133">Transmembrane helix</keyword>
<gene>
    <name evidence="2" type="ORF">AYI70_g8877</name>
</gene>
<dbReference type="AlphaFoldDB" id="A0A1R1XDX8"/>
<name>A0A1R1XDX8_9FUNG</name>
<protein>
    <submittedName>
        <fullName evidence="2">UNC93-like protein 2</fullName>
    </submittedName>
</protein>
<keyword evidence="1" id="KW-0812">Transmembrane</keyword>
<comment type="caution">
    <text evidence="2">The sequence shown here is derived from an EMBL/GenBank/DDBJ whole genome shotgun (WGS) entry which is preliminary data.</text>
</comment>
<dbReference type="OrthoDB" id="196103at2759"/>
<dbReference type="EMBL" id="LSSN01003777">
    <property type="protein sequence ID" value="OMJ12827.1"/>
    <property type="molecule type" value="Genomic_DNA"/>
</dbReference>
<accession>A0A1R1XDX8</accession>
<feature type="transmembrane region" description="Helical" evidence="1">
    <location>
        <begin position="68"/>
        <end position="86"/>
    </location>
</feature>
<feature type="transmembrane region" description="Helical" evidence="1">
    <location>
        <begin position="98"/>
        <end position="116"/>
    </location>
</feature>
<organism evidence="2 3">
    <name type="scientific">Smittium culicis</name>
    <dbReference type="NCBI Taxonomy" id="133412"/>
    <lineage>
        <taxon>Eukaryota</taxon>
        <taxon>Fungi</taxon>
        <taxon>Fungi incertae sedis</taxon>
        <taxon>Zoopagomycota</taxon>
        <taxon>Kickxellomycotina</taxon>
        <taxon>Harpellomycetes</taxon>
        <taxon>Harpellales</taxon>
        <taxon>Legeriomycetaceae</taxon>
        <taxon>Smittium</taxon>
    </lineage>
</organism>
<proteinExistence type="predicted"/>
<sequence>MIFIQQSKFNNLKKGDNFTLYNYKKTGLKYIYPCFIFCFFGFFDSSLQAYICWLVGLFSNNSSILSRYFGFVRFVQGIVMSIAFSVDGAEIDSNRLLIANWALAVSTLPSMIYFSLTTVDSFQKSVCDLETSSDRADSFATTI</sequence>
<reference evidence="2 3" key="1">
    <citation type="submission" date="2017-01" db="EMBL/GenBank/DDBJ databases">
        <authorList>
            <person name="Mah S.A."/>
            <person name="Swanson W.J."/>
            <person name="Moy G.W."/>
            <person name="Vacquier V.D."/>
        </authorList>
    </citation>
    <scope>NUCLEOTIDE SEQUENCE [LARGE SCALE GENOMIC DNA]</scope>
    <source>
        <strain evidence="2 3">GSMNP</strain>
    </source>
</reference>
<evidence type="ECO:0000313" key="3">
    <source>
        <dbReference type="Proteomes" id="UP000187283"/>
    </source>
</evidence>
<evidence type="ECO:0000256" key="1">
    <source>
        <dbReference type="SAM" id="Phobius"/>
    </source>
</evidence>
<feature type="transmembrane region" description="Helical" evidence="1">
    <location>
        <begin position="30"/>
        <end position="56"/>
    </location>
</feature>